<evidence type="ECO:0000256" key="3">
    <source>
        <dbReference type="ARBA" id="ARBA00006205"/>
    </source>
</evidence>
<keyword evidence="5" id="KW-0436">Ligase</keyword>
<keyword evidence="4" id="KW-0169">Cobalamin biosynthesis</keyword>
<evidence type="ECO:0000256" key="9">
    <source>
        <dbReference type="ARBA" id="ARBA00022962"/>
    </source>
</evidence>
<dbReference type="InterPro" id="IPR027417">
    <property type="entry name" value="P-loop_NTPase"/>
</dbReference>
<reference evidence="13 14" key="1">
    <citation type="submission" date="2024-04" db="EMBL/GenBank/DDBJ databases">
        <title>Novel species of the genus Ideonella isolated from streams.</title>
        <authorList>
            <person name="Lu H."/>
        </authorList>
    </citation>
    <scope>NUCLEOTIDE SEQUENCE [LARGE SCALE GENOMIC DNA]</scope>
    <source>
        <strain evidence="13 14">BYS139W</strain>
    </source>
</reference>
<feature type="region of interest" description="Disordered" evidence="10">
    <location>
        <begin position="401"/>
        <end position="459"/>
    </location>
</feature>
<keyword evidence="6" id="KW-0547">Nucleotide-binding</keyword>
<dbReference type="SUPFAM" id="SSF52317">
    <property type="entry name" value="Class I glutamine amidotransferase-like"/>
    <property type="match status" value="1"/>
</dbReference>
<dbReference type="Gene3D" id="3.40.50.880">
    <property type="match status" value="1"/>
</dbReference>
<dbReference type="PANTHER" id="PTHR43873:SF1">
    <property type="entry name" value="COBYRINATE A,C-DIAMIDE SYNTHASE"/>
    <property type="match status" value="1"/>
</dbReference>
<gene>
    <name evidence="13" type="ORF">AACH11_18025</name>
</gene>
<dbReference type="Pfam" id="PF01656">
    <property type="entry name" value="CbiA"/>
    <property type="match status" value="1"/>
</dbReference>
<keyword evidence="9" id="KW-0315">Glutamine amidotransferase</keyword>
<keyword evidence="7" id="KW-0067">ATP-binding</keyword>
<comment type="caution">
    <text evidence="13">The sequence shown here is derived from an EMBL/GenBank/DDBJ whole genome shotgun (WGS) entry which is preliminary data.</text>
</comment>
<evidence type="ECO:0000256" key="7">
    <source>
        <dbReference type="ARBA" id="ARBA00022840"/>
    </source>
</evidence>
<evidence type="ECO:0000256" key="6">
    <source>
        <dbReference type="ARBA" id="ARBA00022741"/>
    </source>
</evidence>
<dbReference type="InterPro" id="IPR029062">
    <property type="entry name" value="Class_I_gatase-like"/>
</dbReference>
<dbReference type="InterPro" id="IPR002586">
    <property type="entry name" value="CobQ/CobB/MinD/ParA_Nub-bd_dom"/>
</dbReference>
<evidence type="ECO:0000256" key="4">
    <source>
        <dbReference type="ARBA" id="ARBA00022573"/>
    </source>
</evidence>
<proteinExistence type="inferred from homology"/>
<evidence type="ECO:0000256" key="5">
    <source>
        <dbReference type="ARBA" id="ARBA00022598"/>
    </source>
</evidence>
<dbReference type="Proteomes" id="UP001368500">
    <property type="component" value="Unassembled WGS sequence"/>
</dbReference>
<dbReference type="NCBIfam" id="NF002204">
    <property type="entry name" value="PRK01077.1"/>
    <property type="match status" value="1"/>
</dbReference>
<comment type="cofactor">
    <cofactor evidence="1">
        <name>Mg(2+)</name>
        <dbReference type="ChEBI" id="CHEBI:18420"/>
    </cofactor>
</comment>
<dbReference type="Pfam" id="PF07685">
    <property type="entry name" value="GATase_3"/>
    <property type="match status" value="1"/>
</dbReference>
<evidence type="ECO:0000259" key="11">
    <source>
        <dbReference type="Pfam" id="PF01656"/>
    </source>
</evidence>
<dbReference type="SUPFAM" id="SSF52540">
    <property type="entry name" value="P-loop containing nucleoside triphosphate hydrolases"/>
    <property type="match status" value="1"/>
</dbReference>
<evidence type="ECO:0000256" key="8">
    <source>
        <dbReference type="ARBA" id="ARBA00022842"/>
    </source>
</evidence>
<dbReference type="RefSeq" id="WP_341375641.1">
    <property type="nucleotide sequence ID" value="NZ_JBBUTF010000017.1"/>
</dbReference>
<dbReference type="PANTHER" id="PTHR43873">
    <property type="entry name" value="COBYRINATE A,C-DIAMIDE SYNTHASE"/>
    <property type="match status" value="1"/>
</dbReference>
<evidence type="ECO:0000256" key="1">
    <source>
        <dbReference type="ARBA" id="ARBA00001946"/>
    </source>
</evidence>
<dbReference type="EMBL" id="JBBUTF010000017">
    <property type="protein sequence ID" value="MEK8027861.1"/>
    <property type="molecule type" value="Genomic_DNA"/>
</dbReference>
<evidence type="ECO:0000259" key="12">
    <source>
        <dbReference type="Pfam" id="PF07685"/>
    </source>
</evidence>
<feature type="domain" description="CobB/CobQ-like glutamine amidotransferase" evidence="12">
    <location>
        <begin position="269"/>
        <end position="487"/>
    </location>
</feature>
<accession>A0ABU9BDK7</accession>
<comment type="similarity">
    <text evidence="3">Belongs to the CobB/CobQ family. CobQ subfamily.</text>
</comment>
<feature type="compositionally biased region" description="Low complexity" evidence="10">
    <location>
        <begin position="409"/>
        <end position="418"/>
    </location>
</feature>
<evidence type="ECO:0000256" key="2">
    <source>
        <dbReference type="ARBA" id="ARBA00004953"/>
    </source>
</evidence>
<dbReference type="InterPro" id="IPR011698">
    <property type="entry name" value="GATase_3"/>
</dbReference>
<dbReference type="Gene3D" id="3.40.50.300">
    <property type="entry name" value="P-loop containing nucleotide triphosphate hydrolases"/>
    <property type="match status" value="1"/>
</dbReference>
<evidence type="ECO:0000313" key="13">
    <source>
        <dbReference type="EMBL" id="MEK8027861.1"/>
    </source>
</evidence>
<organism evidence="13 14">
    <name type="scientific">Pseudaquabacterium rugosum</name>
    <dbReference type="NCBI Taxonomy" id="2984194"/>
    <lineage>
        <taxon>Bacteria</taxon>
        <taxon>Pseudomonadati</taxon>
        <taxon>Pseudomonadota</taxon>
        <taxon>Betaproteobacteria</taxon>
        <taxon>Burkholderiales</taxon>
        <taxon>Sphaerotilaceae</taxon>
        <taxon>Pseudaquabacterium</taxon>
    </lineage>
</organism>
<keyword evidence="14" id="KW-1185">Reference proteome</keyword>
<sequence>MSAGAAVVLVAAPASGQGKTSVACALARLHARAGARVRAFKCGPDFLDPAWLALASGAPVDALDLWINGEADCAQRLRAAAETADLVIVEGVMGLYDGQPSAADLARRFGLPVLAVIDAGAMAGTFGALVHGLRHYQAAEHGPLPWAGALANRVGSARHAAMLAEALRADDGWAGALPRVAAGALPGRHLGLLSSDELPDARVRLDALADALAATPLGARPLADWPRWPLPVGSPALLPAEASPAVATSGAAGGPSAVPAVPRLLAGRRVAVARDAAFAFIYDANLRTLHALGAQTVFFSPLAGDPLPDCDAVWLPGGYPELHAAALAARRDLAAQLAAHLAAGRPLWAECGGLMALADELVDLDGGVHRLWGLLPGRVSMGRRLAALGPQALAPWPATAQLQAGATRQPADAQAEAQPETETETTDPTPGLRGHTFHHSTLQTPLAPRARTRPARGGAVGAAADGEAFYVHGALRCSYFHPWFASSPSLAARLFLPDGGPAPVPDRPSGSGADHA</sequence>
<keyword evidence="8" id="KW-0460">Magnesium</keyword>
<evidence type="ECO:0000256" key="10">
    <source>
        <dbReference type="SAM" id="MobiDB-lite"/>
    </source>
</evidence>
<protein>
    <submittedName>
        <fullName evidence="13">Cobyrinate a,c-diamide synthase</fullName>
    </submittedName>
</protein>
<comment type="pathway">
    <text evidence="2">Cofactor biosynthesis; adenosylcobalamin biosynthesis.</text>
</comment>
<dbReference type="PROSITE" id="PS51274">
    <property type="entry name" value="GATASE_COBBQ"/>
    <property type="match status" value="1"/>
</dbReference>
<evidence type="ECO:0000313" key="14">
    <source>
        <dbReference type="Proteomes" id="UP001368500"/>
    </source>
</evidence>
<feature type="domain" description="CobQ/CobB/MinD/ParA nucleotide binding" evidence="11">
    <location>
        <begin position="9"/>
        <end position="169"/>
    </location>
</feature>
<name>A0ABU9BDK7_9BURK</name>
<dbReference type="InterPro" id="IPR004484">
    <property type="entry name" value="CbiA/CobB_synth"/>
</dbReference>